<dbReference type="PROSITE" id="PS50206">
    <property type="entry name" value="RHODANESE_3"/>
    <property type="match status" value="1"/>
</dbReference>
<dbReference type="SMART" id="SM00450">
    <property type="entry name" value="RHOD"/>
    <property type="match status" value="1"/>
</dbReference>
<dbReference type="Gene3D" id="6.10.140.1340">
    <property type="match status" value="1"/>
</dbReference>
<gene>
    <name evidence="4" type="ORF">ENQ76_02685</name>
</gene>
<dbReference type="PANTHER" id="PTHR45431">
    <property type="entry name" value="RHODANESE-LIKE DOMAIN-CONTAINING PROTEIN 15, CHLOROPLASTIC"/>
    <property type="match status" value="1"/>
</dbReference>
<sequence length="198" mass="20630">MTVTSISPKQLHDLVQSGASVELIDVRTPVEFREVHVDFARNVPLDQLDAPQFAASRHGAGQPLYVICRSGNRGKQACEKLLAAGCPNVINVAGGTQAWDEAGLPVVRGKKAISLERQVRIAAGSLVLIGSALGAFVSPYWIGLAAFVGAGLVFAGVTDTCGMGLLLARMPWNQVPKPATPAATSPAGSSQSPKACCR</sequence>
<evidence type="ECO:0000256" key="1">
    <source>
        <dbReference type="SAM" id="MobiDB-lite"/>
    </source>
</evidence>
<dbReference type="Pfam" id="PF11127">
    <property type="entry name" value="YgaP-like_TM"/>
    <property type="match status" value="1"/>
</dbReference>
<organism evidence="4">
    <name type="scientific">Schlesneria paludicola</name>
    <dbReference type="NCBI Taxonomy" id="360056"/>
    <lineage>
        <taxon>Bacteria</taxon>
        <taxon>Pseudomonadati</taxon>
        <taxon>Planctomycetota</taxon>
        <taxon>Planctomycetia</taxon>
        <taxon>Planctomycetales</taxon>
        <taxon>Planctomycetaceae</taxon>
        <taxon>Schlesneria</taxon>
    </lineage>
</organism>
<dbReference type="InterPro" id="IPR052367">
    <property type="entry name" value="Thiosulfate_ST/Rhodanese-like"/>
</dbReference>
<accession>A0A7C2JZA8</accession>
<dbReference type="InterPro" id="IPR021309">
    <property type="entry name" value="YgaP-like_TM"/>
</dbReference>
<name>A0A7C2JZA8_9PLAN</name>
<protein>
    <submittedName>
        <fullName evidence="4">DUF2892 domain-containing protein</fullName>
    </submittedName>
</protein>
<keyword evidence="2" id="KW-0812">Transmembrane</keyword>
<dbReference type="EMBL" id="DSOK01000086">
    <property type="protein sequence ID" value="HEN14361.1"/>
    <property type="molecule type" value="Genomic_DNA"/>
</dbReference>
<evidence type="ECO:0000313" key="4">
    <source>
        <dbReference type="EMBL" id="HEN14361.1"/>
    </source>
</evidence>
<dbReference type="PANTHER" id="PTHR45431:SF3">
    <property type="entry name" value="RHODANESE-LIKE DOMAIN-CONTAINING PROTEIN 15, CHLOROPLASTIC"/>
    <property type="match status" value="1"/>
</dbReference>
<dbReference type="SUPFAM" id="SSF52821">
    <property type="entry name" value="Rhodanese/Cell cycle control phosphatase"/>
    <property type="match status" value="1"/>
</dbReference>
<dbReference type="AlphaFoldDB" id="A0A7C2JZA8"/>
<dbReference type="InterPro" id="IPR001763">
    <property type="entry name" value="Rhodanese-like_dom"/>
</dbReference>
<evidence type="ECO:0000259" key="3">
    <source>
        <dbReference type="PROSITE" id="PS50206"/>
    </source>
</evidence>
<feature type="region of interest" description="Disordered" evidence="1">
    <location>
        <begin position="177"/>
        <end position="198"/>
    </location>
</feature>
<dbReference type="InterPro" id="IPR036873">
    <property type="entry name" value="Rhodanese-like_dom_sf"/>
</dbReference>
<dbReference type="CDD" id="cd00158">
    <property type="entry name" value="RHOD"/>
    <property type="match status" value="1"/>
</dbReference>
<reference evidence="4" key="1">
    <citation type="journal article" date="2020" name="mSystems">
        <title>Genome- and Community-Level Interaction Insights into Carbon Utilization and Element Cycling Functions of Hydrothermarchaeota in Hydrothermal Sediment.</title>
        <authorList>
            <person name="Zhou Z."/>
            <person name="Liu Y."/>
            <person name="Xu W."/>
            <person name="Pan J."/>
            <person name="Luo Z.H."/>
            <person name="Li M."/>
        </authorList>
    </citation>
    <scope>NUCLEOTIDE SEQUENCE [LARGE SCALE GENOMIC DNA]</scope>
    <source>
        <strain evidence="4">SpSt-339</strain>
    </source>
</reference>
<dbReference type="Gene3D" id="3.40.250.10">
    <property type="entry name" value="Rhodanese-like domain"/>
    <property type="match status" value="1"/>
</dbReference>
<feature type="transmembrane region" description="Helical" evidence="2">
    <location>
        <begin position="119"/>
        <end position="138"/>
    </location>
</feature>
<evidence type="ECO:0000256" key="2">
    <source>
        <dbReference type="SAM" id="Phobius"/>
    </source>
</evidence>
<keyword evidence="2" id="KW-1133">Transmembrane helix</keyword>
<feature type="domain" description="Rhodanese" evidence="3">
    <location>
        <begin position="17"/>
        <end position="108"/>
    </location>
</feature>
<feature type="transmembrane region" description="Helical" evidence="2">
    <location>
        <begin position="144"/>
        <end position="168"/>
    </location>
</feature>
<feature type="compositionally biased region" description="Low complexity" evidence="1">
    <location>
        <begin position="180"/>
        <end position="198"/>
    </location>
</feature>
<proteinExistence type="predicted"/>
<comment type="caution">
    <text evidence="4">The sequence shown here is derived from an EMBL/GenBank/DDBJ whole genome shotgun (WGS) entry which is preliminary data.</text>
</comment>
<keyword evidence="2" id="KW-0472">Membrane</keyword>
<dbReference type="Pfam" id="PF00581">
    <property type="entry name" value="Rhodanese"/>
    <property type="match status" value="1"/>
</dbReference>